<organism evidence="2 3">
    <name type="scientific">Limnoglobus roseus</name>
    <dbReference type="NCBI Taxonomy" id="2598579"/>
    <lineage>
        <taxon>Bacteria</taxon>
        <taxon>Pseudomonadati</taxon>
        <taxon>Planctomycetota</taxon>
        <taxon>Planctomycetia</taxon>
        <taxon>Gemmatales</taxon>
        <taxon>Gemmataceae</taxon>
        <taxon>Limnoglobus</taxon>
    </lineage>
</organism>
<evidence type="ECO:0000313" key="2">
    <source>
        <dbReference type="EMBL" id="QEL19564.1"/>
    </source>
</evidence>
<sequence>MKRKNDAFDYVANRKKIRSGASDFITASVGAAYTEAAVGSLARRSLLPGSTSRPGNEGQKSVAARIAAMRDESTEAAFQQDDDFQRFLRRTNNPDLLQGRSKKFAAGGVVPSVGNGDTSPPCSRPASSS</sequence>
<dbReference type="EMBL" id="CP042425">
    <property type="protein sequence ID" value="QEL19564.1"/>
    <property type="molecule type" value="Genomic_DNA"/>
</dbReference>
<dbReference type="KEGG" id="lrs:PX52LOC_06640"/>
<keyword evidence="3" id="KW-1185">Reference proteome</keyword>
<dbReference type="AlphaFoldDB" id="A0A5C1AQU5"/>
<proteinExistence type="predicted"/>
<reference evidence="3" key="1">
    <citation type="submission" date="2019-08" db="EMBL/GenBank/DDBJ databases">
        <title>Limnoglobus roseus gen. nov., sp. nov., a novel freshwater planctomycete with a giant genome from the family Gemmataceae.</title>
        <authorList>
            <person name="Kulichevskaya I.S."/>
            <person name="Naumoff D.G."/>
            <person name="Miroshnikov K."/>
            <person name="Ivanova A."/>
            <person name="Philippov D.A."/>
            <person name="Hakobyan A."/>
            <person name="Rijpstra I.C."/>
            <person name="Sinninghe Damste J.S."/>
            <person name="Liesack W."/>
            <person name="Dedysh S.N."/>
        </authorList>
    </citation>
    <scope>NUCLEOTIDE SEQUENCE [LARGE SCALE GENOMIC DNA]</scope>
    <source>
        <strain evidence="3">PX52</strain>
    </source>
</reference>
<dbReference type="Proteomes" id="UP000324974">
    <property type="component" value="Chromosome"/>
</dbReference>
<evidence type="ECO:0000313" key="3">
    <source>
        <dbReference type="Proteomes" id="UP000324974"/>
    </source>
</evidence>
<accession>A0A5C1AQU5</accession>
<protein>
    <submittedName>
        <fullName evidence="2">Uncharacterized protein</fullName>
    </submittedName>
</protein>
<feature type="region of interest" description="Disordered" evidence="1">
    <location>
        <begin position="92"/>
        <end position="129"/>
    </location>
</feature>
<name>A0A5C1AQU5_9BACT</name>
<dbReference type="RefSeq" id="WP_149113940.1">
    <property type="nucleotide sequence ID" value="NZ_CP042425.1"/>
</dbReference>
<evidence type="ECO:0000256" key="1">
    <source>
        <dbReference type="SAM" id="MobiDB-lite"/>
    </source>
</evidence>
<gene>
    <name evidence="2" type="ORF">PX52LOC_06640</name>
</gene>
<feature type="compositionally biased region" description="Polar residues" evidence="1">
    <location>
        <begin position="115"/>
        <end position="129"/>
    </location>
</feature>